<dbReference type="AlphaFoldDB" id="A0A8K0GD90"/>
<sequence length="64" mass="7134">MAICEFWTMEIASSMPMRQPFHYGPRPGKSSNTADLSRALANSSREILIWPVVVSGCDIEATEF</sequence>
<gene>
    <name evidence="1" type="ORF">ILUMI_10840</name>
</gene>
<dbReference type="Proteomes" id="UP000801492">
    <property type="component" value="Unassembled WGS sequence"/>
</dbReference>
<organism evidence="1 2">
    <name type="scientific">Ignelater luminosus</name>
    <name type="common">Cucubano</name>
    <name type="synonym">Pyrophorus luminosus</name>
    <dbReference type="NCBI Taxonomy" id="2038154"/>
    <lineage>
        <taxon>Eukaryota</taxon>
        <taxon>Metazoa</taxon>
        <taxon>Ecdysozoa</taxon>
        <taxon>Arthropoda</taxon>
        <taxon>Hexapoda</taxon>
        <taxon>Insecta</taxon>
        <taxon>Pterygota</taxon>
        <taxon>Neoptera</taxon>
        <taxon>Endopterygota</taxon>
        <taxon>Coleoptera</taxon>
        <taxon>Polyphaga</taxon>
        <taxon>Elateriformia</taxon>
        <taxon>Elateroidea</taxon>
        <taxon>Elateridae</taxon>
        <taxon>Agrypninae</taxon>
        <taxon>Pyrophorini</taxon>
        <taxon>Ignelater</taxon>
    </lineage>
</organism>
<name>A0A8K0GD90_IGNLU</name>
<protein>
    <submittedName>
        <fullName evidence="1">Uncharacterized protein</fullName>
    </submittedName>
</protein>
<proteinExistence type="predicted"/>
<feature type="non-terminal residue" evidence="1">
    <location>
        <position position="1"/>
    </location>
</feature>
<accession>A0A8K0GD90</accession>
<comment type="caution">
    <text evidence="1">The sequence shown here is derived from an EMBL/GenBank/DDBJ whole genome shotgun (WGS) entry which is preliminary data.</text>
</comment>
<reference evidence="1" key="1">
    <citation type="submission" date="2019-08" db="EMBL/GenBank/DDBJ databases">
        <title>The genome of the North American firefly Photinus pyralis.</title>
        <authorList>
            <consortium name="Photinus pyralis genome working group"/>
            <person name="Fallon T.R."/>
            <person name="Sander Lower S.E."/>
            <person name="Weng J.-K."/>
        </authorList>
    </citation>
    <scope>NUCLEOTIDE SEQUENCE</scope>
    <source>
        <strain evidence="1">TRF0915ILg1</strain>
        <tissue evidence="1">Whole body</tissue>
    </source>
</reference>
<keyword evidence="2" id="KW-1185">Reference proteome</keyword>
<evidence type="ECO:0000313" key="2">
    <source>
        <dbReference type="Proteomes" id="UP000801492"/>
    </source>
</evidence>
<evidence type="ECO:0000313" key="1">
    <source>
        <dbReference type="EMBL" id="KAF2895334.1"/>
    </source>
</evidence>
<dbReference type="EMBL" id="VTPC01006025">
    <property type="protein sequence ID" value="KAF2895334.1"/>
    <property type="molecule type" value="Genomic_DNA"/>
</dbReference>